<protein>
    <submittedName>
        <fullName evidence="2">Uncharacterized protein</fullName>
    </submittedName>
</protein>
<dbReference type="AlphaFoldDB" id="A0A1D1YVB5"/>
<accession>A0A1D1YVB5</accession>
<feature type="compositionally biased region" description="Polar residues" evidence="1">
    <location>
        <begin position="1"/>
        <end position="12"/>
    </location>
</feature>
<feature type="region of interest" description="Disordered" evidence="1">
    <location>
        <begin position="91"/>
        <end position="112"/>
    </location>
</feature>
<proteinExistence type="predicted"/>
<name>A0A1D1YVB5_9ARAE</name>
<reference evidence="2" key="1">
    <citation type="submission" date="2015-07" db="EMBL/GenBank/DDBJ databases">
        <title>Transcriptome Assembly of Anthurium amnicola.</title>
        <authorList>
            <person name="Suzuki J."/>
        </authorList>
    </citation>
    <scope>NUCLEOTIDE SEQUENCE</scope>
</reference>
<organism evidence="2">
    <name type="scientific">Anthurium amnicola</name>
    <dbReference type="NCBI Taxonomy" id="1678845"/>
    <lineage>
        <taxon>Eukaryota</taxon>
        <taxon>Viridiplantae</taxon>
        <taxon>Streptophyta</taxon>
        <taxon>Embryophyta</taxon>
        <taxon>Tracheophyta</taxon>
        <taxon>Spermatophyta</taxon>
        <taxon>Magnoliopsida</taxon>
        <taxon>Liliopsida</taxon>
        <taxon>Araceae</taxon>
        <taxon>Pothoideae</taxon>
        <taxon>Potheae</taxon>
        <taxon>Anthurium</taxon>
    </lineage>
</organism>
<dbReference type="EMBL" id="GDJX01009329">
    <property type="protein sequence ID" value="JAT58607.1"/>
    <property type="molecule type" value="Transcribed_RNA"/>
</dbReference>
<feature type="region of interest" description="Disordered" evidence="1">
    <location>
        <begin position="1"/>
        <end position="52"/>
    </location>
</feature>
<sequence>MAITRSLSSSEVEQIPPCAKRNRKKEPIKLVASPPSGFLESSKSEASTSSSLCYSKTLPEDFTAMKKVLQELIWQKVAPFHQDLVQRVTTIESSFHQSNPEPRSSSEDSSLGHQKDQIWIGRQIQSVKRGSLINRLLVEAYDLEE</sequence>
<evidence type="ECO:0000256" key="1">
    <source>
        <dbReference type="SAM" id="MobiDB-lite"/>
    </source>
</evidence>
<gene>
    <name evidence="2" type="ORF">g.28048</name>
</gene>
<evidence type="ECO:0000313" key="2">
    <source>
        <dbReference type="EMBL" id="JAT58607.1"/>
    </source>
</evidence>